<dbReference type="PANTHER" id="PTHR16091">
    <property type="entry name" value="TTC17 PROTEIN"/>
    <property type="match status" value="1"/>
</dbReference>
<dbReference type="InterPro" id="IPR052630">
    <property type="entry name" value="TTC17"/>
</dbReference>
<proteinExistence type="predicted"/>
<protein>
    <submittedName>
        <fullName evidence="1">Tetratricopeptide repeat protein 17 (inferred by orthology to a human protein)</fullName>
    </submittedName>
</protein>
<dbReference type="GO" id="GO:0015629">
    <property type="term" value="C:actin cytoskeleton"/>
    <property type="evidence" value="ECO:0007669"/>
    <property type="project" value="TreeGrafter"/>
</dbReference>
<accession>A0A0N4YUZ7</accession>
<dbReference type="PANTHER" id="PTHR16091:SF1">
    <property type="entry name" value="TETRATRICOPEPTIDE REPEAT PROTEIN 17"/>
    <property type="match status" value="1"/>
</dbReference>
<sequence length="311" mass="34831">LLCGFQLRKGSSEQCYVVDPDSTNGRLIYNRCNGVYTGESYPTAPYVNIVSPFLSIYNTVSRRESPPFIEDESSVQTIDTDELPLDYGGPANEMRYVVSSGEGEIDWWEEDSESELAEVPVKPLSFLWIKDRREMLRFDAKLPTLLPAPSMHQIRKGLSRFPPPRQSHHVCSGVKKLSVLLENQVSTWVSVTAKGEDIAKYVDLRGPVPGISGLQPVCPTIDAREVSPVLGLHHLPAFALSDQFLFYKPEKALTDVDGETVNWLLCVLSSLYWRVVGDAHRAVSCLQCALQTAPPHTRDVALVRFLVYFKM</sequence>
<evidence type="ECO:0000313" key="1">
    <source>
        <dbReference type="WBParaSite" id="NBR_0002106901-mRNA-1"/>
    </source>
</evidence>
<dbReference type="GO" id="GO:0030041">
    <property type="term" value="P:actin filament polymerization"/>
    <property type="evidence" value="ECO:0007669"/>
    <property type="project" value="TreeGrafter"/>
</dbReference>
<dbReference type="AlphaFoldDB" id="A0A0N4YUZ7"/>
<dbReference type="GO" id="GO:0005737">
    <property type="term" value="C:cytoplasm"/>
    <property type="evidence" value="ECO:0007669"/>
    <property type="project" value="TreeGrafter"/>
</dbReference>
<dbReference type="WBParaSite" id="NBR_0002106901-mRNA-1">
    <property type="protein sequence ID" value="NBR_0002106901-mRNA-1"/>
    <property type="gene ID" value="NBR_0002106901"/>
</dbReference>
<reference evidence="1" key="1">
    <citation type="submission" date="2017-02" db="UniProtKB">
        <authorList>
            <consortium name="WormBaseParasite"/>
        </authorList>
    </citation>
    <scope>IDENTIFICATION</scope>
</reference>
<organism evidence="1">
    <name type="scientific">Nippostrongylus brasiliensis</name>
    <name type="common">Rat hookworm</name>
    <dbReference type="NCBI Taxonomy" id="27835"/>
    <lineage>
        <taxon>Eukaryota</taxon>
        <taxon>Metazoa</taxon>
        <taxon>Ecdysozoa</taxon>
        <taxon>Nematoda</taxon>
        <taxon>Chromadorea</taxon>
        <taxon>Rhabditida</taxon>
        <taxon>Rhabditina</taxon>
        <taxon>Rhabditomorpha</taxon>
        <taxon>Strongyloidea</taxon>
        <taxon>Heligmosomidae</taxon>
        <taxon>Nippostrongylus</taxon>
    </lineage>
</organism>
<name>A0A0N4YUZ7_NIPBR</name>